<organism evidence="2 3">
    <name type="scientific">Euplotes crassus</name>
    <dbReference type="NCBI Taxonomy" id="5936"/>
    <lineage>
        <taxon>Eukaryota</taxon>
        <taxon>Sar</taxon>
        <taxon>Alveolata</taxon>
        <taxon>Ciliophora</taxon>
        <taxon>Intramacronucleata</taxon>
        <taxon>Spirotrichea</taxon>
        <taxon>Hypotrichia</taxon>
        <taxon>Euplotida</taxon>
        <taxon>Euplotidae</taxon>
        <taxon>Moneuplotes</taxon>
    </lineage>
</organism>
<protein>
    <submittedName>
        <fullName evidence="2">Uncharacterized protein</fullName>
    </submittedName>
</protein>
<evidence type="ECO:0000256" key="1">
    <source>
        <dbReference type="SAM" id="MobiDB-lite"/>
    </source>
</evidence>
<dbReference type="AlphaFoldDB" id="A0AAD1X763"/>
<name>A0AAD1X763_EUPCR</name>
<reference evidence="2" key="1">
    <citation type="submission" date="2023-07" db="EMBL/GenBank/DDBJ databases">
        <authorList>
            <consortium name="AG Swart"/>
            <person name="Singh M."/>
            <person name="Singh A."/>
            <person name="Seah K."/>
            <person name="Emmerich C."/>
        </authorList>
    </citation>
    <scope>NUCLEOTIDE SEQUENCE</scope>
    <source>
        <strain evidence="2">DP1</strain>
    </source>
</reference>
<gene>
    <name evidence="2" type="ORF">ECRASSUSDP1_LOCUS1280</name>
</gene>
<comment type="caution">
    <text evidence="2">The sequence shown here is derived from an EMBL/GenBank/DDBJ whole genome shotgun (WGS) entry which is preliminary data.</text>
</comment>
<proteinExistence type="predicted"/>
<dbReference type="EMBL" id="CAMPGE010001209">
    <property type="protein sequence ID" value="CAI2359985.1"/>
    <property type="molecule type" value="Genomic_DNA"/>
</dbReference>
<dbReference type="Proteomes" id="UP001295684">
    <property type="component" value="Unassembled WGS sequence"/>
</dbReference>
<feature type="compositionally biased region" description="Basic residues" evidence="1">
    <location>
        <begin position="114"/>
        <end position="127"/>
    </location>
</feature>
<feature type="region of interest" description="Disordered" evidence="1">
    <location>
        <begin position="114"/>
        <end position="133"/>
    </location>
</feature>
<accession>A0AAD1X763</accession>
<keyword evidence="3" id="KW-1185">Reference proteome</keyword>
<evidence type="ECO:0000313" key="2">
    <source>
        <dbReference type="EMBL" id="CAI2359985.1"/>
    </source>
</evidence>
<evidence type="ECO:0000313" key="3">
    <source>
        <dbReference type="Proteomes" id="UP001295684"/>
    </source>
</evidence>
<sequence length="228" mass="25851">MSEGAKPPKFVNKKKVFTISPSPVSVRSKTKLSKNHPRALVGKDQDTHQPRIYSPVPVRIQNLNFTSRDVNKNPGEFRITRKMRNTPLDILQKKIKSLSPNLQRLVHHALIHTSEKKRKIRRPKNKAKAYSSNTLVSEEDIPTQENMKNVFGYIADKFEFLHTKITDLKSAPGLCKSSYILNQKLEALRSSKEKICTEGQVSREFSSKVPKGFSIDNHGSYGLKLISG</sequence>